<evidence type="ECO:0000313" key="3">
    <source>
        <dbReference type="EMBL" id="MCO8271556.1"/>
    </source>
</evidence>
<keyword evidence="3" id="KW-0067">ATP-binding</keyword>
<dbReference type="InterPro" id="IPR003594">
    <property type="entry name" value="HATPase_dom"/>
</dbReference>
<reference evidence="3 4" key="1">
    <citation type="submission" date="2022-06" db="EMBL/GenBank/DDBJ databases">
        <title>New Species of the Genus Actinoplanes, ActinopZanes ferrugineus.</title>
        <authorList>
            <person name="Ding P."/>
        </authorList>
    </citation>
    <scope>NUCLEOTIDE SEQUENCE [LARGE SCALE GENOMIC DNA]</scope>
    <source>
        <strain evidence="3 4">TRM88003</strain>
    </source>
</reference>
<dbReference type="PANTHER" id="PTHR35526:SF3">
    <property type="entry name" value="ANTI-SIGMA-F FACTOR RSBW"/>
    <property type="match status" value="1"/>
</dbReference>
<gene>
    <name evidence="3" type="ORF">M1L60_13230</name>
</gene>
<keyword evidence="3" id="KW-0547">Nucleotide-binding</keyword>
<dbReference type="SUPFAM" id="SSF55874">
    <property type="entry name" value="ATPase domain of HSP90 chaperone/DNA topoisomerase II/histidine kinase"/>
    <property type="match status" value="1"/>
</dbReference>
<dbReference type="RefSeq" id="WP_253237681.1">
    <property type="nucleotide sequence ID" value="NZ_JAMYJR010000013.1"/>
</dbReference>
<dbReference type="GO" id="GO:0005524">
    <property type="term" value="F:ATP binding"/>
    <property type="evidence" value="ECO:0007669"/>
    <property type="project" value="UniProtKB-KW"/>
</dbReference>
<organism evidence="3 4">
    <name type="scientific">Paractinoplanes aksuensis</name>
    <dbReference type="NCBI Taxonomy" id="2939490"/>
    <lineage>
        <taxon>Bacteria</taxon>
        <taxon>Bacillati</taxon>
        <taxon>Actinomycetota</taxon>
        <taxon>Actinomycetes</taxon>
        <taxon>Micromonosporales</taxon>
        <taxon>Micromonosporaceae</taxon>
        <taxon>Paractinoplanes</taxon>
    </lineage>
</organism>
<comment type="caution">
    <text evidence="3">The sequence shown here is derived from an EMBL/GenBank/DDBJ whole genome shotgun (WGS) entry which is preliminary data.</text>
</comment>
<keyword evidence="4" id="KW-1185">Reference proteome</keyword>
<dbReference type="InterPro" id="IPR050267">
    <property type="entry name" value="Anti-sigma-factor_SerPK"/>
</dbReference>
<feature type="domain" description="Histidine kinase/HSP90-like ATPase" evidence="2">
    <location>
        <begin position="129"/>
        <end position="244"/>
    </location>
</feature>
<evidence type="ECO:0000256" key="1">
    <source>
        <dbReference type="ARBA" id="ARBA00022527"/>
    </source>
</evidence>
<dbReference type="EMBL" id="JAMYJR010000013">
    <property type="protein sequence ID" value="MCO8271556.1"/>
    <property type="molecule type" value="Genomic_DNA"/>
</dbReference>
<sequence>MSVRVIADASATVVEMTVHGLWSEHLGHQITDALRHCLAGPCEAIVIDVRGVGDQHGVSLSYWLAVQRTARLGPAPVHLMFCSPRATMLDYRLRHQEEAPLVFASLSQARIAIGGKVSRADRMQARMLSRPSSVGMARDLVARACHAWRRPDLQPDAALIVSELVSNAVDHAATDIVVTVFRRAGRLHVAVRDGDSRFPIMSAAPGPARSAPVAARGRGLRVVHTIADDWGAVPTHGGKVVWATVSAQPGR</sequence>
<evidence type="ECO:0000259" key="2">
    <source>
        <dbReference type="Pfam" id="PF13581"/>
    </source>
</evidence>
<keyword evidence="1" id="KW-0418">Kinase</keyword>
<dbReference type="PANTHER" id="PTHR35526">
    <property type="entry name" value="ANTI-SIGMA-F FACTOR RSBW-RELATED"/>
    <property type="match status" value="1"/>
</dbReference>
<name>A0ABT1DP86_9ACTN</name>
<keyword evidence="1" id="KW-0808">Transferase</keyword>
<evidence type="ECO:0000313" key="4">
    <source>
        <dbReference type="Proteomes" id="UP001523369"/>
    </source>
</evidence>
<accession>A0ABT1DP86</accession>
<proteinExistence type="predicted"/>
<dbReference type="Gene3D" id="3.30.565.10">
    <property type="entry name" value="Histidine kinase-like ATPase, C-terminal domain"/>
    <property type="match status" value="1"/>
</dbReference>
<protein>
    <submittedName>
        <fullName evidence="3">ATP-binding protein</fullName>
    </submittedName>
</protein>
<dbReference type="Proteomes" id="UP001523369">
    <property type="component" value="Unassembled WGS sequence"/>
</dbReference>
<dbReference type="Pfam" id="PF13581">
    <property type="entry name" value="HATPase_c_2"/>
    <property type="match status" value="1"/>
</dbReference>
<dbReference type="InterPro" id="IPR036890">
    <property type="entry name" value="HATPase_C_sf"/>
</dbReference>
<dbReference type="CDD" id="cd16936">
    <property type="entry name" value="HATPase_RsbW-like"/>
    <property type="match status" value="1"/>
</dbReference>
<keyword evidence="1" id="KW-0723">Serine/threonine-protein kinase</keyword>